<dbReference type="InterPro" id="IPR007792">
    <property type="entry name" value="T4SS_VirB3/TrbD/AvhB"/>
</dbReference>
<feature type="transmembrane region" description="Helical" evidence="5">
    <location>
        <begin position="32"/>
        <end position="57"/>
    </location>
</feature>
<evidence type="ECO:0000256" key="1">
    <source>
        <dbReference type="ARBA" id="ARBA00004370"/>
    </source>
</evidence>
<evidence type="ECO:0000313" key="6">
    <source>
        <dbReference type="EMBL" id="GLS18037.1"/>
    </source>
</evidence>
<gene>
    <name evidence="6" type="ORF">GCM10007874_10530</name>
</gene>
<keyword evidence="7" id="KW-1185">Reference proteome</keyword>
<sequence>MAYQPDAVLKISPLVVPLTRPTMMWGVPRGAFIAQGMGVTTVFVVSHHLAMFLWFIITHPILYMLTIRDPYFVEILRVKLTKTMPVRNKAFWGANSFSPD</sequence>
<proteinExistence type="predicted"/>
<name>A0ABQ6CEF4_9HYPH</name>
<evidence type="ECO:0000256" key="4">
    <source>
        <dbReference type="ARBA" id="ARBA00023136"/>
    </source>
</evidence>
<protein>
    <recommendedName>
        <fullName evidence="8">Type IV secretion system protein VirB3</fullName>
    </recommendedName>
</protein>
<accession>A0ABQ6CEF4</accession>
<dbReference type="RefSeq" id="WP_284310868.1">
    <property type="nucleotide sequence ID" value="NZ_BSPC01000008.1"/>
</dbReference>
<evidence type="ECO:0000256" key="2">
    <source>
        <dbReference type="ARBA" id="ARBA00022692"/>
    </source>
</evidence>
<keyword evidence="3 5" id="KW-1133">Transmembrane helix</keyword>
<comment type="caution">
    <text evidence="6">The sequence shown here is derived from an EMBL/GenBank/DDBJ whole genome shotgun (WGS) entry which is preliminary data.</text>
</comment>
<keyword evidence="4 5" id="KW-0472">Membrane</keyword>
<evidence type="ECO:0008006" key="8">
    <source>
        <dbReference type="Google" id="ProtNLM"/>
    </source>
</evidence>
<dbReference type="EMBL" id="BSPC01000008">
    <property type="protein sequence ID" value="GLS18037.1"/>
    <property type="molecule type" value="Genomic_DNA"/>
</dbReference>
<keyword evidence="2 5" id="KW-0812">Transmembrane</keyword>
<reference evidence="7" key="1">
    <citation type="journal article" date="2019" name="Int. J. Syst. Evol. Microbiol.">
        <title>The Global Catalogue of Microorganisms (GCM) 10K type strain sequencing project: providing services to taxonomists for standard genome sequencing and annotation.</title>
        <authorList>
            <consortium name="The Broad Institute Genomics Platform"/>
            <consortium name="The Broad Institute Genome Sequencing Center for Infectious Disease"/>
            <person name="Wu L."/>
            <person name="Ma J."/>
        </authorList>
    </citation>
    <scope>NUCLEOTIDE SEQUENCE [LARGE SCALE GENOMIC DNA]</scope>
    <source>
        <strain evidence="7">NBRC 101365</strain>
    </source>
</reference>
<dbReference type="Pfam" id="PF05101">
    <property type="entry name" value="VirB3"/>
    <property type="match status" value="1"/>
</dbReference>
<evidence type="ECO:0000313" key="7">
    <source>
        <dbReference type="Proteomes" id="UP001156882"/>
    </source>
</evidence>
<organism evidence="6 7">
    <name type="scientific">Labrys miyagiensis</name>
    <dbReference type="NCBI Taxonomy" id="346912"/>
    <lineage>
        <taxon>Bacteria</taxon>
        <taxon>Pseudomonadati</taxon>
        <taxon>Pseudomonadota</taxon>
        <taxon>Alphaproteobacteria</taxon>
        <taxon>Hyphomicrobiales</taxon>
        <taxon>Xanthobacteraceae</taxon>
        <taxon>Labrys</taxon>
    </lineage>
</organism>
<evidence type="ECO:0000256" key="5">
    <source>
        <dbReference type="SAM" id="Phobius"/>
    </source>
</evidence>
<evidence type="ECO:0000256" key="3">
    <source>
        <dbReference type="ARBA" id="ARBA00022989"/>
    </source>
</evidence>
<comment type="subcellular location">
    <subcellularLocation>
        <location evidence="1">Membrane</location>
    </subcellularLocation>
</comment>
<dbReference type="Proteomes" id="UP001156882">
    <property type="component" value="Unassembled WGS sequence"/>
</dbReference>